<sequence length="256" mass="30165">MRKLIPKEELDALFKEIYNTETTEIDYTTDRKELKLLDARYRFLMYRYKTALKKIFVSNIPIKVSIKETSVTKNREVEDKNNFLYSYDVEGKFRFFIGISESIATVERKIYEENIYSLFKNENNLHSIMENISLSIVKTVQNDFPFKFKKINSSAVQFYNDDFITFDYNLELEGDSITVSLFFEELMLEAVETDVFIFSPPTSYGRKLLEKLKRKIILKLSVDSEPVDIDLSKLRKGSVIDLDKIKFMNSVKGEER</sequence>
<dbReference type="OrthoDB" id="12767at2"/>
<organism evidence="1 2">
    <name type="scientific">Persephonella marina (strain DSM 14350 / EX-H1)</name>
    <dbReference type="NCBI Taxonomy" id="123214"/>
    <lineage>
        <taxon>Bacteria</taxon>
        <taxon>Pseudomonadati</taxon>
        <taxon>Aquificota</taxon>
        <taxon>Aquificia</taxon>
        <taxon>Aquificales</taxon>
        <taxon>Hydrogenothermaceae</taxon>
        <taxon>Persephonella</taxon>
    </lineage>
</organism>
<dbReference type="EMBL" id="CP001230">
    <property type="protein sequence ID" value="ACO04595.1"/>
    <property type="molecule type" value="Genomic_DNA"/>
</dbReference>
<reference evidence="1 2" key="1">
    <citation type="journal article" date="2009" name="J. Bacteriol.">
        <title>Complete and draft genome sequences of six members of the Aquificales.</title>
        <authorList>
            <person name="Reysenbach A.L."/>
            <person name="Hamamura N."/>
            <person name="Podar M."/>
            <person name="Griffiths E."/>
            <person name="Ferreira S."/>
            <person name="Hochstein R."/>
            <person name="Heidelberg J."/>
            <person name="Johnson J."/>
            <person name="Mead D."/>
            <person name="Pohorille A."/>
            <person name="Sarmiento M."/>
            <person name="Schweighofer K."/>
            <person name="Seshadri R."/>
            <person name="Voytek M.A."/>
        </authorList>
    </citation>
    <scope>NUCLEOTIDE SEQUENCE [LARGE SCALE GENOMIC DNA]</scope>
    <source>
        <strain evidence="2">DSM 14350 / EX-H1</strain>
    </source>
</reference>
<gene>
    <name evidence="1" type="ordered locus">PERMA_1546</name>
</gene>
<proteinExistence type="predicted"/>
<dbReference type="PaxDb" id="123214-PERMA_1546"/>
<evidence type="ECO:0000313" key="1">
    <source>
        <dbReference type="EMBL" id="ACO04595.1"/>
    </source>
</evidence>
<name>C0QRL7_PERMH</name>
<protein>
    <submittedName>
        <fullName evidence="1">Uncharacterized protein</fullName>
    </submittedName>
</protein>
<accession>C0QRL7</accession>
<dbReference type="STRING" id="123214.PERMA_1546"/>
<dbReference type="Proteomes" id="UP000001366">
    <property type="component" value="Chromosome"/>
</dbReference>
<dbReference type="KEGG" id="pmx:PERMA_1546"/>
<dbReference type="RefSeq" id="WP_012676832.1">
    <property type="nucleotide sequence ID" value="NC_012440.1"/>
</dbReference>
<dbReference type="HOGENOM" id="CLU_1085249_0_0_0"/>
<dbReference type="AlphaFoldDB" id="C0QRL7"/>
<evidence type="ECO:0000313" key="2">
    <source>
        <dbReference type="Proteomes" id="UP000001366"/>
    </source>
</evidence>
<keyword evidence="2" id="KW-1185">Reference proteome</keyword>